<evidence type="ECO:0000313" key="3">
    <source>
        <dbReference type="Proteomes" id="UP000182888"/>
    </source>
</evidence>
<accession>A0A0K2VV94</accession>
<dbReference type="EMBL" id="CCND01000011">
    <property type="protein sequence ID" value="CDX54901.1"/>
    <property type="molecule type" value="Genomic_DNA"/>
</dbReference>
<keyword evidence="1" id="KW-0472">Membrane</keyword>
<keyword evidence="1" id="KW-1133">Transmembrane helix</keyword>
<feature type="transmembrane region" description="Helical" evidence="1">
    <location>
        <begin position="56"/>
        <end position="76"/>
    </location>
</feature>
<dbReference type="AlphaFoldDB" id="A0A0K2VV94"/>
<gene>
    <name evidence="2" type="ORF">MPL1032_190325</name>
</gene>
<protein>
    <submittedName>
        <fullName evidence="2">Uncharacterized protein</fullName>
    </submittedName>
</protein>
<dbReference type="Proteomes" id="UP000182888">
    <property type="component" value="Unassembled WGS sequence"/>
</dbReference>
<keyword evidence="1" id="KW-0812">Transmembrane</keyword>
<feature type="transmembrane region" description="Helical" evidence="1">
    <location>
        <begin position="83"/>
        <end position="102"/>
    </location>
</feature>
<name>A0A0K2VV94_MESPL</name>
<evidence type="ECO:0000256" key="1">
    <source>
        <dbReference type="SAM" id="Phobius"/>
    </source>
</evidence>
<sequence length="108" mass="11320">MPKFSWRAGLIFGLCATPVALLLAPFSAGSGHGHWVLARALYPIPMLVTLLTDKTVTSLSVALALAQFPAYGVIVAPGGSIRWLVLVLVHLIAVAAAFSGVLDYFQGS</sequence>
<reference evidence="3" key="1">
    <citation type="submission" date="2014-08" db="EMBL/GenBank/DDBJ databases">
        <authorList>
            <person name="Edwards T."/>
        </authorList>
    </citation>
    <scope>NUCLEOTIDE SEQUENCE [LARGE SCALE GENOMIC DNA]</scope>
</reference>
<proteinExistence type="predicted"/>
<evidence type="ECO:0000313" key="2">
    <source>
        <dbReference type="EMBL" id="CDX54901.1"/>
    </source>
</evidence>
<organism evidence="2 3">
    <name type="scientific">Mesorhizobium plurifarium</name>
    <dbReference type="NCBI Taxonomy" id="69974"/>
    <lineage>
        <taxon>Bacteria</taxon>
        <taxon>Pseudomonadati</taxon>
        <taxon>Pseudomonadota</taxon>
        <taxon>Alphaproteobacteria</taxon>
        <taxon>Hyphomicrobiales</taxon>
        <taxon>Phyllobacteriaceae</taxon>
        <taxon>Mesorhizobium</taxon>
    </lineage>
</organism>